<keyword evidence="3" id="KW-1185">Reference proteome</keyword>
<sequence length="620" mass="69559">MLKTADDYEFFLSFMESIGGQIVMKSWWGYKSRVAFMGGLNYMNVCTDFYVIASNISKPGVNLGILMLISYFIQIVSKFFLLRTQNEFTEDGVTVKDALITLSFAKPVVDVAKLIRGDTKVTNQLFEPSMEFFAQKELELTFGDLINLLLQMTTLLGEQDSDNILGLVVSLAISLFTAAYMQSSMAYFGDTDPTLRKKTPSFYGVVPNRLSRRFYCLMGMLFFGGGFALARLIAISNMFAREKGVECAFGFLAFDLVLFIGAIYLVHGTVRTWHILEGGTMKVLTPITVRIVEWATTTFAPQILFRNPCAVGGRVWTAFIIWTLVNNCGMMAISEADGLGPIRNPIGNVTLTSLPGPPGPCDCSGDCAVTTLSTLLGYGDTAICYVDSPDDCDETASGVEFKLCQDDPEGEGGGCGEAGCDEFKPYINGTARVAAFIVANAFCFFGMALAVMCSKASEYKSTFFSATSAKTYIYYNFWKSNNDFLKCEATCVARHLMPPQGEIVSWLEDWDVWESKMDDWFVINRELLLLNIPFEALGKKWLYKHFWTGKPDELKIHAVLAPPECRPPDEEIMEWLAEGWKTWENDMPEWLDDKLFLLSVTLRRDLFPESWFKDMSMFHI</sequence>
<organism evidence="2 3">
    <name type="scientific">Tetraparma gracilis</name>
    <dbReference type="NCBI Taxonomy" id="2962635"/>
    <lineage>
        <taxon>Eukaryota</taxon>
        <taxon>Sar</taxon>
        <taxon>Stramenopiles</taxon>
        <taxon>Ochrophyta</taxon>
        <taxon>Bolidophyceae</taxon>
        <taxon>Parmales</taxon>
        <taxon>Triparmaceae</taxon>
        <taxon>Tetraparma</taxon>
    </lineage>
</organism>
<protein>
    <submittedName>
        <fullName evidence="2">Uncharacterized protein</fullName>
    </submittedName>
</protein>
<name>A0ABQ6MD12_9STRA</name>
<keyword evidence="1" id="KW-0812">Transmembrane</keyword>
<dbReference type="EMBL" id="BRYB01000151">
    <property type="protein sequence ID" value="GMI24115.1"/>
    <property type="molecule type" value="Genomic_DNA"/>
</dbReference>
<feature type="transmembrane region" description="Helical" evidence="1">
    <location>
        <begin position="433"/>
        <end position="452"/>
    </location>
</feature>
<comment type="caution">
    <text evidence="2">The sequence shown here is derived from an EMBL/GenBank/DDBJ whole genome shotgun (WGS) entry which is preliminary data.</text>
</comment>
<feature type="transmembrane region" description="Helical" evidence="1">
    <location>
        <begin position="214"/>
        <end position="236"/>
    </location>
</feature>
<reference evidence="2 3" key="1">
    <citation type="journal article" date="2023" name="Commun. Biol.">
        <title>Genome analysis of Parmales, the sister group of diatoms, reveals the evolutionary specialization of diatoms from phago-mixotrophs to photoautotrophs.</title>
        <authorList>
            <person name="Ban H."/>
            <person name="Sato S."/>
            <person name="Yoshikawa S."/>
            <person name="Yamada K."/>
            <person name="Nakamura Y."/>
            <person name="Ichinomiya M."/>
            <person name="Sato N."/>
            <person name="Blanc-Mathieu R."/>
            <person name="Endo H."/>
            <person name="Kuwata A."/>
            <person name="Ogata H."/>
        </authorList>
    </citation>
    <scope>NUCLEOTIDE SEQUENCE [LARGE SCALE GENOMIC DNA]</scope>
</reference>
<feature type="transmembrane region" description="Helical" evidence="1">
    <location>
        <begin position="60"/>
        <end position="81"/>
    </location>
</feature>
<feature type="transmembrane region" description="Helical" evidence="1">
    <location>
        <begin position="164"/>
        <end position="188"/>
    </location>
</feature>
<feature type="transmembrane region" description="Helical" evidence="1">
    <location>
        <begin position="248"/>
        <end position="266"/>
    </location>
</feature>
<accession>A0ABQ6MD12</accession>
<proteinExistence type="predicted"/>
<dbReference type="Proteomes" id="UP001165060">
    <property type="component" value="Unassembled WGS sequence"/>
</dbReference>
<evidence type="ECO:0000256" key="1">
    <source>
        <dbReference type="SAM" id="Phobius"/>
    </source>
</evidence>
<keyword evidence="1" id="KW-0472">Membrane</keyword>
<evidence type="ECO:0000313" key="2">
    <source>
        <dbReference type="EMBL" id="GMI24115.1"/>
    </source>
</evidence>
<feature type="transmembrane region" description="Helical" evidence="1">
    <location>
        <begin position="34"/>
        <end position="53"/>
    </location>
</feature>
<gene>
    <name evidence="2" type="ORF">TeGR_g11526</name>
</gene>
<keyword evidence="1" id="KW-1133">Transmembrane helix</keyword>
<evidence type="ECO:0000313" key="3">
    <source>
        <dbReference type="Proteomes" id="UP001165060"/>
    </source>
</evidence>